<dbReference type="SMART" id="SM00345">
    <property type="entry name" value="HTH_GNTR"/>
    <property type="match status" value="1"/>
</dbReference>
<sequence>MVTRVSAARLTGLLGSRDDGRPAYQWLADEVIGLVGDGRLLHGARLPSERDLVSALGLSRTTVTRAYGQIRERGFAEARHGSGTLVQVPGGVVRGGGEPLPHNLDLAPEDTVADLRSASPPAPTGLTAAYAEGLARLPSLTGGMGYFPFGLPELQEVIADRYTERGAPTTPDQIVVTTGALSALVAVLHGLLRIGDRVAIETPSYPNSLEMMRDSRMRMIPAPISSDGADLEGVEQALRHGPRAMLALPDFHNPTGVYLDDEERARLAHLWQQYDVLGIVDETNAEMWLDVPAPALPMAAHSPRCITVGSAAKTYWGGLRVGWARVPVPMVQAVRHARLCLDLGAAVLEQLVLVELMRVNGSLCENSRSTLRESRQVMLGLQAELPDWQVVCPRGGLGLWWRLPRPRSSALVAAAQRRGVLLASGSSFAVEGRGLETYVRTPYALYADRLRPTVPLIAEAWREVAGE</sequence>
<comment type="similarity">
    <text evidence="1">In the C-terminal section; belongs to the class-I pyridoxal-phosphate-dependent aminotransferase family.</text>
</comment>
<dbReference type="GO" id="GO:0008483">
    <property type="term" value="F:transaminase activity"/>
    <property type="evidence" value="ECO:0007669"/>
    <property type="project" value="UniProtKB-KW"/>
</dbReference>
<evidence type="ECO:0000259" key="6">
    <source>
        <dbReference type="PROSITE" id="PS50949"/>
    </source>
</evidence>
<protein>
    <submittedName>
        <fullName evidence="7">PLP-dependent aminotransferase family protein</fullName>
    </submittedName>
</protein>
<dbReference type="Proteomes" id="UP000320244">
    <property type="component" value="Unassembled WGS sequence"/>
</dbReference>
<evidence type="ECO:0000313" key="7">
    <source>
        <dbReference type="EMBL" id="TWP33582.1"/>
    </source>
</evidence>
<evidence type="ECO:0000256" key="1">
    <source>
        <dbReference type="ARBA" id="ARBA00005384"/>
    </source>
</evidence>
<gene>
    <name evidence="7" type="ORF">FGL98_20820</name>
</gene>
<dbReference type="CDD" id="cd00609">
    <property type="entry name" value="AAT_like"/>
    <property type="match status" value="1"/>
</dbReference>
<dbReference type="GO" id="GO:0003677">
    <property type="term" value="F:DNA binding"/>
    <property type="evidence" value="ECO:0007669"/>
    <property type="project" value="UniProtKB-KW"/>
</dbReference>
<evidence type="ECO:0000256" key="5">
    <source>
        <dbReference type="ARBA" id="ARBA00023163"/>
    </source>
</evidence>
<dbReference type="RefSeq" id="WP_146320107.1">
    <property type="nucleotide sequence ID" value="NZ_VCQV01000039.1"/>
</dbReference>
<dbReference type="Gene3D" id="3.40.640.10">
    <property type="entry name" value="Type I PLP-dependent aspartate aminotransferase-like (Major domain)"/>
    <property type="match status" value="1"/>
</dbReference>
<evidence type="ECO:0000256" key="2">
    <source>
        <dbReference type="ARBA" id="ARBA00022898"/>
    </source>
</evidence>
<dbReference type="SUPFAM" id="SSF53383">
    <property type="entry name" value="PLP-dependent transferases"/>
    <property type="match status" value="1"/>
</dbReference>
<dbReference type="Gene3D" id="1.10.10.10">
    <property type="entry name" value="Winged helix-like DNA-binding domain superfamily/Winged helix DNA-binding domain"/>
    <property type="match status" value="1"/>
</dbReference>
<dbReference type="InterPro" id="IPR004839">
    <property type="entry name" value="Aminotransferase_I/II_large"/>
</dbReference>
<dbReference type="PROSITE" id="PS50949">
    <property type="entry name" value="HTH_GNTR"/>
    <property type="match status" value="1"/>
</dbReference>
<dbReference type="InterPro" id="IPR015424">
    <property type="entry name" value="PyrdxlP-dep_Trfase"/>
</dbReference>
<dbReference type="InterPro" id="IPR015421">
    <property type="entry name" value="PyrdxlP-dep_Trfase_major"/>
</dbReference>
<dbReference type="CDD" id="cd07377">
    <property type="entry name" value="WHTH_GntR"/>
    <property type="match status" value="1"/>
</dbReference>
<keyword evidence="4" id="KW-0238">DNA-binding</keyword>
<reference evidence="7 8" key="1">
    <citation type="submission" date="2019-05" db="EMBL/GenBank/DDBJ databases">
        <authorList>
            <person name="Lee S.D."/>
        </authorList>
    </citation>
    <scope>NUCLEOTIDE SEQUENCE [LARGE SCALE GENOMIC DNA]</scope>
    <source>
        <strain evidence="7 8">C5-26</strain>
    </source>
</reference>
<evidence type="ECO:0000313" key="8">
    <source>
        <dbReference type="Proteomes" id="UP000320244"/>
    </source>
</evidence>
<dbReference type="GO" id="GO:0003700">
    <property type="term" value="F:DNA-binding transcription factor activity"/>
    <property type="evidence" value="ECO:0007669"/>
    <property type="project" value="InterPro"/>
</dbReference>
<dbReference type="InterPro" id="IPR036390">
    <property type="entry name" value="WH_DNA-bd_sf"/>
</dbReference>
<keyword evidence="3" id="KW-0805">Transcription regulation</keyword>
<dbReference type="PRINTS" id="PR00035">
    <property type="entry name" value="HTHGNTR"/>
</dbReference>
<accession>A0A563DUJ0</accession>
<dbReference type="PANTHER" id="PTHR46577">
    <property type="entry name" value="HTH-TYPE TRANSCRIPTIONAL REGULATORY PROTEIN GABR"/>
    <property type="match status" value="1"/>
</dbReference>
<dbReference type="PANTHER" id="PTHR46577:SF1">
    <property type="entry name" value="HTH-TYPE TRANSCRIPTIONAL REGULATORY PROTEIN GABR"/>
    <property type="match status" value="1"/>
</dbReference>
<comment type="caution">
    <text evidence="7">The sequence shown here is derived from an EMBL/GenBank/DDBJ whole genome shotgun (WGS) entry which is preliminary data.</text>
</comment>
<keyword evidence="5" id="KW-0804">Transcription</keyword>
<dbReference type="InterPro" id="IPR000524">
    <property type="entry name" value="Tscrpt_reg_HTH_GntR"/>
</dbReference>
<keyword evidence="7" id="KW-0808">Transferase</keyword>
<dbReference type="OrthoDB" id="199743at2"/>
<evidence type="ECO:0000256" key="4">
    <source>
        <dbReference type="ARBA" id="ARBA00023125"/>
    </source>
</evidence>
<organism evidence="7 8">
    <name type="scientific">Leekyejoonella antrihumi</name>
    <dbReference type="NCBI Taxonomy" id="1660198"/>
    <lineage>
        <taxon>Bacteria</taxon>
        <taxon>Bacillati</taxon>
        <taxon>Actinomycetota</taxon>
        <taxon>Actinomycetes</taxon>
        <taxon>Micrococcales</taxon>
        <taxon>Dermacoccaceae</taxon>
        <taxon>Leekyejoonella</taxon>
    </lineage>
</organism>
<keyword evidence="7" id="KW-0032">Aminotransferase</keyword>
<name>A0A563DUJ0_9MICO</name>
<dbReference type="SUPFAM" id="SSF46785">
    <property type="entry name" value="Winged helix' DNA-binding domain"/>
    <property type="match status" value="1"/>
</dbReference>
<feature type="domain" description="HTH gntR-type" evidence="6">
    <location>
        <begin position="21"/>
        <end position="89"/>
    </location>
</feature>
<dbReference type="Pfam" id="PF00392">
    <property type="entry name" value="GntR"/>
    <property type="match status" value="1"/>
</dbReference>
<proteinExistence type="inferred from homology"/>
<keyword evidence="2" id="KW-0663">Pyridoxal phosphate</keyword>
<reference evidence="7 8" key="2">
    <citation type="submission" date="2019-08" db="EMBL/GenBank/DDBJ databases">
        <title>Jejuicoccus antrihumi gen. nov., sp. nov., a new member of the family Dermacoccaceae isolated from a cave.</title>
        <authorList>
            <person name="Schumann P."/>
            <person name="Kim I.S."/>
        </authorList>
    </citation>
    <scope>NUCLEOTIDE SEQUENCE [LARGE SCALE GENOMIC DNA]</scope>
    <source>
        <strain evidence="7 8">C5-26</strain>
    </source>
</reference>
<dbReference type="GO" id="GO:0030170">
    <property type="term" value="F:pyridoxal phosphate binding"/>
    <property type="evidence" value="ECO:0007669"/>
    <property type="project" value="InterPro"/>
</dbReference>
<dbReference type="EMBL" id="VCQV01000039">
    <property type="protein sequence ID" value="TWP33582.1"/>
    <property type="molecule type" value="Genomic_DNA"/>
</dbReference>
<dbReference type="InterPro" id="IPR051446">
    <property type="entry name" value="HTH_trans_reg/aminotransferase"/>
</dbReference>
<evidence type="ECO:0000256" key="3">
    <source>
        <dbReference type="ARBA" id="ARBA00023015"/>
    </source>
</evidence>
<keyword evidence="8" id="KW-1185">Reference proteome</keyword>
<dbReference type="AlphaFoldDB" id="A0A563DUJ0"/>
<dbReference type="InterPro" id="IPR036388">
    <property type="entry name" value="WH-like_DNA-bd_sf"/>
</dbReference>
<dbReference type="Pfam" id="PF00155">
    <property type="entry name" value="Aminotran_1_2"/>
    <property type="match status" value="1"/>
</dbReference>